<proteinExistence type="predicted"/>
<sequence length="115" mass="13341">MNYIIFRSIIEATLVNFKCKDCESFVSEWNINILGTAWHTINMEIICPNCKTQWIVKAEIWMIGNIKSPEFISNLKQISQKQKEELEASLIKDDDIVNLRKDLNNCSSLNDLFGK</sequence>
<organism evidence="1">
    <name type="scientific">uncultured bacterium</name>
    <name type="common">gcode 4</name>
    <dbReference type="NCBI Taxonomy" id="1234023"/>
    <lineage>
        <taxon>Bacteria</taxon>
        <taxon>environmental samples</taxon>
    </lineage>
</organism>
<protein>
    <submittedName>
        <fullName evidence="1">Uncharacterized protein</fullName>
    </submittedName>
</protein>
<dbReference type="AlphaFoldDB" id="K2ADV0"/>
<accession>K2ADV0</accession>
<dbReference type="EMBL" id="AMFJ01021646">
    <property type="protein sequence ID" value="EKD66220.1"/>
    <property type="molecule type" value="Genomic_DNA"/>
</dbReference>
<evidence type="ECO:0000313" key="1">
    <source>
        <dbReference type="EMBL" id="EKD66220.1"/>
    </source>
</evidence>
<gene>
    <name evidence="1" type="ORF">ACD_49C00060G0062</name>
</gene>
<comment type="caution">
    <text evidence="1">The sequence shown here is derived from an EMBL/GenBank/DDBJ whole genome shotgun (WGS) entry which is preliminary data.</text>
</comment>
<name>K2ADV0_9BACT</name>
<reference evidence="1" key="1">
    <citation type="journal article" date="2012" name="Science">
        <title>Fermentation, hydrogen, and sulfur metabolism in multiple uncultivated bacterial phyla.</title>
        <authorList>
            <person name="Wrighton K.C."/>
            <person name="Thomas B.C."/>
            <person name="Sharon I."/>
            <person name="Miller C.S."/>
            <person name="Castelle C.J."/>
            <person name="VerBerkmoes N.C."/>
            <person name="Wilkins M.J."/>
            <person name="Hettich R.L."/>
            <person name="Lipton M.S."/>
            <person name="Williams K.H."/>
            <person name="Long P.E."/>
            <person name="Banfield J.F."/>
        </authorList>
    </citation>
    <scope>NUCLEOTIDE SEQUENCE [LARGE SCALE GENOMIC DNA]</scope>
</reference>